<comment type="caution">
    <text evidence="2">The sequence shown here is derived from an EMBL/GenBank/DDBJ whole genome shotgun (WGS) entry which is preliminary data.</text>
</comment>
<reference evidence="2" key="2">
    <citation type="submission" date="2021-12" db="EMBL/GenBank/DDBJ databases">
        <title>Resequencing data analysis of finger millet.</title>
        <authorList>
            <person name="Hatakeyama M."/>
            <person name="Aluri S."/>
            <person name="Balachadran M.T."/>
            <person name="Sivarajan S.R."/>
            <person name="Poveda L."/>
            <person name="Shimizu-Inatsugi R."/>
            <person name="Schlapbach R."/>
            <person name="Sreeman S.M."/>
            <person name="Shimizu K.K."/>
        </authorList>
    </citation>
    <scope>NUCLEOTIDE SEQUENCE</scope>
</reference>
<keyword evidence="3" id="KW-1185">Reference proteome</keyword>
<accession>A0AAV5BR56</accession>
<evidence type="ECO:0000259" key="1">
    <source>
        <dbReference type="Pfam" id="PF00646"/>
    </source>
</evidence>
<sequence>MFEALEATVPSRSRDRLLVEQEVLGWEIEAALGCIGPEARMNVVAGYSLDSASAIEMSEGRTSPAPASLPGSDDMLGEILLRLPPLPSALPRASLVCKRWRRLVFDPQFIRRFRARHRTPPLLGFFYHRTVTDFVFVPTLDPPDRIPPACFSLPQHTESRRFLGCRLPQSGQNGGLGIGAGDDRPEMLNKT</sequence>
<dbReference type="PANTHER" id="PTHR32133:SF134">
    <property type="entry name" value="OS05G0320100 PROTEIN"/>
    <property type="match status" value="1"/>
</dbReference>
<dbReference type="InterPro" id="IPR036047">
    <property type="entry name" value="F-box-like_dom_sf"/>
</dbReference>
<dbReference type="PANTHER" id="PTHR32133">
    <property type="entry name" value="OS07G0120400 PROTEIN"/>
    <property type="match status" value="1"/>
</dbReference>
<dbReference type="Gene3D" id="1.20.1280.50">
    <property type="match status" value="1"/>
</dbReference>
<feature type="domain" description="F-box" evidence="1">
    <location>
        <begin position="73"/>
        <end position="110"/>
    </location>
</feature>
<dbReference type="AlphaFoldDB" id="A0AAV5BR56"/>
<evidence type="ECO:0000313" key="2">
    <source>
        <dbReference type="EMBL" id="GJM88372.1"/>
    </source>
</evidence>
<dbReference type="SUPFAM" id="SSF81383">
    <property type="entry name" value="F-box domain"/>
    <property type="match status" value="1"/>
</dbReference>
<gene>
    <name evidence="2" type="primary">ga04427</name>
    <name evidence="2" type="ORF">PR202_ga04427</name>
</gene>
<dbReference type="Pfam" id="PF00646">
    <property type="entry name" value="F-box"/>
    <property type="match status" value="1"/>
</dbReference>
<proteinExistence type="predicted"/>
<reference evidence="2" key="1">
    <citation type="journal article" date="2018" name="DNA Res.">
        <title>Multiple hybrid de novo genome assembly of finger millet, an orphan allotetraploid crop.</title>
        <authorList>
            <person name="Hatakeyama M."/>
            <person name="Aluri S."/>
            <person name="Balachadran M.T."/>
            <person name="Sivarajan S.R."/>
            <person name="Patrignani A."/>
            <person name="Gruter S."/>
            <person name="Poveda L."/>
            <person name="Shimizu-Inatsugi R."/>
            <person name="Baeten J."/>
            <person name="Francoijs K.J."/>
            <person name="Nataraja K.N."/>
            <person name="Reddy Y.A.N."/>
            <person name="Phadnis S."/>
            <person name="Ravikumar R.L."/>
            <person name="Schlapbach R."/>
            <person name="Sreeman S.M."/>
            <person name="Shimizu K.K."/>
        </authorList>
    </citation>
    <scope>NUCLEOTIDE SEQUENCE</scope>
</reference>
<evidence type="ECO:0000313" key="3">
    <source>
        <dbReference type="Proteomes" id="UP001054889"/>
    </source>
</evidence>
<name>A0AAV5BR56_ELECO</name>
<protein>
    <recommendedName>
        <fullName evidence="1">F-box domain-containing protein</fullName>
    </recommendedName>
</protein>
<organism evidence="2 3">
    <name type="scientific">Eleusine coracana subsp. coracana</name>
    <dbReference type="NCBI Taxonomy" id="191504"/>
    <lineage>
        <taxon>Eukaryota</taxon>
        <taxon>Viridiplantae</taxon>
        <taxon>Streptophyta</taxon>
        <taxon>Embryophyta</taxon>
        <taxon>Tracheophyta</taxon>
        <taxon>Spermatophyta</taxon>
        <taxon>Magnoliopsida</taxon>
        <taxon>Liliopsida</taxon>
        <taxon>Poales</taxon>
        <taxon>Poaceae</taxon>
        <taxon>PACMAD clade</taxon>
        <taxon>Chloridoideae</taxon>
        <taxon>Cynodonteae</taxon>
        <taxon>Eleusininae</taxon>
        <taxon>Eleusine</taxon>
    </lineage>
</organism>
<dbReference type="InterPro" id="IPR001810">
    <property type="entry name" value="F-box_dom"/>
</dbReference>
<dbReference type="EMBL" id="BQKI01000002">
    <property type="protein sequence ID" value="GJM88372.1"/>
    <property type="molecule type" value="Genomic_DNA"/>
</dbReference>
<dbReference type="Proteomes" id="UP001054889">
    <property type="component" value="Unassembled WGS sequence"/>
</dbReference>